<evidence type="ECO:0000313" key="3">
    <source>
        <dbReference type="Proteomes" id="UP000298714"/>
    </source>
</evidence>
<name>A0A4D7C5B3_9SPHN</name>
<keyword evidence="3" id="KW-1185">Reference proteome</keyword>
<dbReference type="InterPro" id="IPR045632">
    <property type="entry name" value="DUF6314"/>
</dbReference>
<sequence>MAAGAPDGDLGTFTGVAVFSPCAPDVLRYREDGVLLQENGISLPGYREYDYRLAPDGIAIHFADAHRRGALYVTLRFSGLAAAYEAQATHLCAPDTYRHRMTWHADDRFSTVVAVAGPRKSYTLASHYRRSATPSVCLAGIS</sequence>
<dbReference type="EMBL" id="CP039704">
    <property type="protein sequence ID" value="QCI78755.1"/>
    <property type="molecule type" value="Genomic_DNA"/>
</dbReference>
<dbReference type="Pfam" id="PF19834">
    <property type="entry name" value="DUF6314"/>
    <property type="match status" value="1"/>
</dbReference>
<evidence type="ECO:0000259" key="1">
    <source>
        <dbReference type="Pfam" id="PF19834"/>
    </source>
</evidence>
<feature type="domain" description="DUF6314" evidence="1">
    <location>
        <begin position="7"/>
        <end position="130"/>
    </location>
</feature>
<reference evidence="3" key="1">
    <citation type="submission" date="2019-04" db="EMBL/GenBank/DDBJ databases">
        <title>Complete genome sequence of Sphingomonas sp. W1-2-3.</title>
        <authorList>
            <person name="Im W.T."/>
        </authorList>
    </citation>
    <scope>NUCLEOTIDE SEQUENCE [LARGE SCALE GENOMIC DNA]</scope>
    <source>
        <strain evidence="3">W1-2-3</strain>
    </source>
</reference>
<accession>A0A4D7C5B3</accession>
<dbReference type="Proteomes" id="UP000298714">
    <property type="component" value="Chromosome"/>
</dbReference>
<protein>
    <recommendedName>
        <fullName evidence="1">DUF6314 domain-containing protein</fullName>
    </recommendedName>
</protein>
<organism evidence="2 3">
    <name type="scientific">Hankyongella ginsenosidimutans</name>
    <dbReference type="NCBI Taxonomy" id="1763828"/>
    <lineage>
        <taxon>Bacteria</taxon>
        <taxon>Pseudomonadati</taxon>
        <taxon>Pseudomonadota</taxon>
        <taxon>Alphaproteobacteria</taxon>
        <taxon>Sphingomonadales</taxon>
        <taxon>Sphingomonadaceae</taxon>
        <taxon>Hankyongella</taxon>
    </lineage>
</organism>
<proteinExistence type="predicted"/>
<dbReference type="AlphaFoldDB" id="A0A4D7C5B3"/>
<dbReference type="RefSeq" id="WP_222873515.1">
    <property type="nucleotide sequence ID" value="NZ_CP039704.1"/>
</dbReference>
<evidence type="ECO:0000313" key="2">
    <source>
        <dbReference type="EMBL" id="QCI78755.1"/>
    </source>
</evidence>
<dbReference type="KEGG" id="hgn:E6W36_01270"/>
<gene>
    <name evidence="2" type="ORF">E6W36_01270</name>
</gene>